<dbReference type="InterPro" id="IPR011767">
    <property type="entry name" value="GLR_AS"/>
</dbReference>
<dbReference type="PROSITE" id="PS00195">
    <property type="entry name" value="GLUTAREDOXIN_1"/>
    <property type="match status" value="1"/>
</dbReference>
<keyword evidence="3" id="KW-1185">Reference proteome</keyword>
<dbReference type="PROSITE" id="PS51354">
    <property type="entry name" value="GLUTAREDOXIN_2"/>
    <property type="match status" value="1"/>
</dbReference>
<protein>
    <submittedName>
        <fullName evidence="2">Glutaredoxin-like protein, YruB-family</fullName>
    </submittedName>
</protein>
<evidence type="ECO:0000313" key="3">
    <source>
        <dbReference type="Proteomes" id="UP000198718"/>
    </source>
</evidence>
<dbReference type="InterPro" id="IPR002109">
    <property type="entry name" value="Glutaredoxin"/>
</dbReference>
<dbReference type="Proteomes" id="UP000198718">
    <property type="component" value="Unassembled WGS sequence"/>
</dbReference>
<evidence type="ECO:0000259" key="1">
    <source>
        <dbReference type="Pfam" id="PF00462"/>
    </source>
</evidence>
<dbReference type="PANTHER" id="PTHR34386">
    <property type="entry name" value="GLUTAREDOXIN"/>
    <property type="match status" value="1"/>
</dbReference>
<feature type="domain" description="Glutaredoxin" evidence="1">
    <location>
        <begin position="5"/>
        <end position="63"/>
    </location>
</feature>
<dbReference type="InterPro" id="IPR051548">
    <property type="entry name" value="Grx-like_ET"/>
</dbReference>
<reference evidence="2 3" key="1">
    <citation type="submission" date="2016-10" db="EMBL/GenBank/DDBJ databases">
        <authorList>
            <person name="de Groot N.N."/>
        </authorList>
    </citation>
    <scope>NUCLEOTIDE SEQUENCE [LARGE SCALE GENOMIC DNA]</scope>
    <source>
        <strain evidence="2 3">DSM 18346</strain>
    </source>
</reference>
<name>A0A1G8YII7_9FIRM</name>
<dbReference type="PANTHER" id="PTHR34386:SF1">
    <property type="entry name" value="GLUTAREDOXIN-LIKE PROTEIN NRDH"/>
    <property type="match status" value="1"/>
</dbReference>
<dbReference type="EMBL" id="FNFP01000001">
    <property type="protein sequence ID" value="SDK02652.1"/>
    <property type="molecule type" value="Genomic_DNA"/>
</dbReference>
<dbReference type="RefSeq" id="WP_090549948.1">
    <property type="nucleotide sequence ID" value="NZ_FNFP01000001.1"/>
</dbReference>
<dbReference type="Pfam" id="PF00462">
    <property type="entry name" value="Glutaredoxin"/>
    <property type="match status" value="1"/>
</dbReference>
<dbReference type="SUPFAM" id="SSF52833">
    <property type="entry name" value="Thioredoxin-like"/>
    <property type="match status" value="1"/>
</dbReference>
<dbReference type="AlphaFoldDB" id="A0A1G8YII7"/>
<organism evidence="2 3">
    <name type="scientific">Natronincola ferrireducens</name>
    <dbReference type="NCBI Taxonomy" id="393762"/>
    <lineage>
        <taxon>Bacteria</taxon>
        <taxon>Bacillati</taxon>
        <taxon>Bacillota</taxon>
        <taxon>Clostridia</taxon>
        <taxon>Peptostreptococcales</taxon>
        <taxon>Natronincolaceae</taxon>
        <taxon>Natronincola</taxon>
    </lineage>
</organism>
<dbReference type="STRING" id="393762.SAMN05660472_00554"/>
<accession>A0A1G8YII7</accession>
<dbReference type="OrthoDB" id="9795531at2"/>
<dbReference type="InterPro" id="IPR036249">
    <property type="entry name" value="Thioredoxin-like_sf"/>
</dbReference>
<dbReference type="GO" id="GO:0009055">
    <property type="term" value="F:electron transfer activity"/>
    <property type="evidence" value="ECO:0007669"/>
    <property type="project" value="TreeGrafter"/>
</dbReference>
<dbReference type="GO" id="GO:0045454">
    <property type="term" value="P:cell redox homeostasis"/>
    <property type="evidence" value="ECO:0007669"/>
    <property type="project" value="TreeGrafter"/>
</dbReference>
<gene>
    <name evidence="2" type="ORF">SAMN05660472_00554</name>
</gene>
<evidence type="ECO:0000313" key="2">
    <source>
        <dbReference type="EMBL" id="SDK02652.1"/>
    </source>
</evidence>
<dbReference type="Gene3D" id="3.40.30.10">
    <property type="entry name" value="Glutaredoxin"/>
    <property type="match status" value="1"/>
</dbReference>
<proteinExistence type="predicted"/>
<sequence length="76" mass="8493">MSKEVIVFTSNTCPHCVTVKEFLSQKGVSYTERNVQTDPSARKELMQKGFMAVPVVEIGGETIVGFDKDKIEELLK</sequence>
<dbReference type="CDD" id="cd02976">
    <property type="entry name" value="NrdH"/>
    <property type="match status" value="1"/>
</dbReference>